<reference evidence="1" key="1">
    <citation type="submission" date="2019-03" db="EMBL/GenBank/DDBJ databases">
        <title>Complete genome sequence of enteropathogenic Citrobacter rodentium strain DBS100.</title>
        <authorList>
            <person name="Popov G."/>
            <person name="Fiebig A."/>
            <person name="Shideler S."/>
            <person name="Coombes B."/>
            <person name="Savchenko A."/>
        </authorList>
    </citation>
    <scope>NUCLEOTIDE SEQUENCE</scope>
    <source>
        <strain evidence="1">DBS100</strain>
    </source>
</reference>
<evidence type="ECO:0000313" key="1">
    <source>
        <dbReference type="EMBL" id="QBY29091.1"/>
    </source>
</evidence>
<dbReference type="AlphaFoldDB" id="A0A482PFA3"/>
<sequence>MLSTRKAGNSNRAIIVASGPSAAEFSPPDGVTIIAVNGAIDWLPSTDYFFTLDPSPENMSRLANPRPNICYVAAVPDDIGLPPHVIRMRRISSRGAEPATVGSPGWWLWRWSCTPGLSNSPGEIHSGNSAYGALGLAYHLGFIDVALVGVDATDEERVEGGWCRDLSHLPLLFASARPQINVVSLGKLASVPQMTLAEWMDMTDER</sequence>
<dbReference type="EMBL" id="CP038008">
    <property type="protein sequence ID" value="QBY29091.1"/>
    <property type="molecule type" value="Genomic_DNA"/>
</dbReference>
<organism evidence="1">
    <name type="scientific">Citrobacter rodentium</name>
    <dbReference type="NCBI Taxonomy" id="67825"/>
    <lineage>
        <taxon>Bacteria</taxon>
        <taxon>Pseudomonadati</taxon>
        <taxon>Pseudomonadota</taxon>
        <taxon>Gammaproteobacteria</taxon>
        <taxon>Enterobacterales</taxon>
        <taxon>Enterobacteriaceae</taxon>
        <taxon>Citrobacter</taxon>
    </lineage>
</organism>
<proteinExistence type="predicted"/>
<accession>A0A482PFA3</accession>
<protein>
    <submittedName>
        <fullName evidence="1">Norphogenetic protein</fullName>
    </submittedName>
</protein>
<gene>
    <name evidence="1" type="ORF">E2R62_09605</name>
</gene>
<name>A0A482PFA3_CITRO</name>